<feature type="region of interest" description="Disordered" evidence="2">
    <location>
        <begin position="176"/>
        <end position="269"/>
    </location>
</feature>
<dbReference type="EMBL" id="JALLPJ020000196">
    <property type="protein sequence ID" value="KAL3799073.1"/>
    <property type="molecule type" value="Genomic_DNA"/>
</dbReference>
<keyword evidence="4" id="KW-1185">Reference proteome</keyword>
<feature type="region of interest" description="Disordered" evidence="2">
    <location>
        <begin position="328"/>
        <end position="365"/>
    </location>
</feature>
<dbReference type="Proteomes" id="UP001530400">
    <property type="component" value="Unassembled WGS sequence"/>
</dbReference>
<comment type="caution">
    <text evidence="3">The sequence shown here is derived from an EMBL/GenBank/DDBJ whole genome shotgun (WGS) entry which is preliminary data.</text>
</comment>
<accession>A0ABD3QF74</accession>
<feature type="compositionally biased region" description="Polar residues" evidence="2">
    <location>
        <begin position="900"/>
        <end position="913"/>
    </location>
</feature>
<feature type="region of interest" description="Disordered" evidence="2">
    <location>
        <begin position="889"/>
        <end position="913"/>
    </location>
</feature>
<dbReference type="AlphaFoldDB" id="A0ABD3QF74"/>
<feature type="region of interest" description="Disordered" evidence="2">
    <location>
        <begin position="1243"/>
        <end position="1272"/>
    </location>
</feature>
<organism evidence="3 4">
    <name type="scientific">Cyclotella atomus</name>
    <dbReference type="NCBI Taxonomy" id="382360"/>
    <lineage>
        <taxon>Eukaryota</taxon>
        <taxon>Sar</taxon>
        <taxon>Stramenopiles</taxon>
        <taxon>Ochrophyta</taxon>
        <taxon>Bacillariophyta</taxon>
        <taxon>Coscinodiscophyceae</taxon>
        <taxon>Thalassiosirophycidae</taxon>
        <taxon>Stephanodiscales</taxon>
        <taxon>Stephanodiscaceae</taxon>
        <taxon>Cyclotella</taxon>
    </lineage>
</organism>
<keyword evidence="1" id="KW-0175">Coiled coil</keyword>
<evidence type="ECO:0000313" key="4">
    <source>
        <dbReference type="Proteomes" id="UP001530400"/>
    </source>
</evidence>
<feature type="compositionally biased region" description="Low complexity" evidence="2">
    <location>
        <begin position="935"/>
        <end position="955"/>
    </location>
</feature>
<feature type="compositionally biased region" description="Polar residues" evidence="2">
    <location>
        <begin position="1247"/>
        <end position="1257"/>
    </location>
</feature>
<feature type="region of interest" description="Disordered" evidence="2">
    <location>
        <begin position="496"/>
        <end position="638"/>
    </location>
</feature>
<feature type="compositionally biased region" description="Low complexity" evidence="2">
    <location>
        <begin position="200"/>
        <end position="216"/>
    </location>
</feature>
<feature type="compositionally biased region" description="Basic and acidic residues" evidence="2">
    <location>
        <begin position="66"/>
        <end position="85"/>
    </location>
</feature>
<feature type="compositionally biased region" description="Basic and acidic residues" evidence="2">
    <location>
        <begin position="745"/>
        <end position="756"/>
    </location>
</feature>
<feature type="compositionally biased region" description="Basic and acidic residues" evidence="2">
    <location>
        <begin position="260"/>
        <end position="269"/>
    </location>
</feature>
<gene>
    <name evidence="3" type="ORF">ACHAWO_007413</name>
</gene>
<evidence type="ECO:0000256" key="2">
    <source>
        <dbReference type="SAM" id="MobiDB-lite"/>
    </source>
</evidence>
<evidence type="ECO:0000256" key="1">
    <source>
        <dbReference type="SAM" id="Coils"/>
    </source>
</evidence>
<protein>
    <submittedName>
        <fullName evidence="3">Uncharacterized protein</fullName>
    </submittedName>
</protein>
<feature type="coiled-coil region" evidence="1">
    <location>
        <begin position="1026"/>
        <end position="1053"/>
    </location>
</feature>
<feature type="region of interest" description="Disordered" evidence="2">
    <location>
        <begin position="1100"/>
        <end position="1140"/>
    </location>
</feature>
<feature type="compositionally biased region" description="Polar residues" evidence="2">
    <location>
        <begin position="570"/>
        <end position="579"/>
    </location>
</feature>
<feature type="compositionally biased region" description="Low complexity" evidence="2">
    <location>
        <begin position="239"/>
        <end position="256"/>
    </location>
</feature>
<feature type="region of interest" description="Disordered" evidence="2">
    <location>
        <begin position="689"/>
        <end position="781"/>
    </location>
</feature>
<proteinExistence type="predicted"/>
<feature type="compositionally biased region" description="Acidic residues" evidence="2">
    <location>
        <begin position="585"/>
        <end position="600"/>
    </location>
</feature>
<feature type="compositionally biased region" description="Polar residues" evidence="2">
    <location>
        <begin position="177"/>
        <end position="199"/>
    </location>
</feature>
<feature type="compositionally biased region" description="Basic and acidic residues" evidence="2">
    <location>
        <begin position="601"/>
        <end position="612"/>
    </location>
</feature>
<sequence length="1272" mass="143011">MASRQQQQPGILNRIAHKFETSPVEFSPVDFDEYIGNVNRSPNSVDPNEESQFDVTLPWDLEEEGSDHAEEESNSHGQLHEEKSPHGTMTSILCATEFHYDNYGAMQQDEQLQVDQLQLQDVDGHEYDAKQQQQTMQQHEASHRHQQSLRLRAAKYFRGPSPSIQNAEKSLVEKNRSISNTQSEHSDLVSATKQQINRLTSPSPTSTISTQASSISNPKNFNVSSRHSPETKRQLPFFPRTNVTSPSTVPTRSSPTFSEKSNESKKTEVTAKTSTYSMYSDPPLGCYTDNDVQSQVSTSVTSLSYGSDLENAARRILGRKRMVLQGEGHGSDYASESEEKEHSGSISAAEKQVQSSVKQRRPSRARMLRVTRRSIGMPARYGSDSEIESGVEEARPQTMNDAGADDMMEWLHAPQEYTPANHHQQLDHQEDEMAAILRANAEKNLRRSQYNNSDDEDEECDYQNGAFPTFRPDPPEEVDNSGEVYDHENIIFNEYDKDWDDVPSSSWVDSDKAFRDIGDADENGCGDYKYDDREENYDADYDPKDSLNYTKSEEDPGNDAWNDEWHKQPPSASQTNRTSFLEGDAREEECDQDGQEFDSDDYFHDFGLKPDRSWGLNSQQAGWEDLPSPVQFSPSRRRVNTTYDKRTIIEPEEDDDEYVTRTSEIDFFAWDDGNCARGNIGEFEQLASSFDDPNLSTDVLAPQKKHQQESSMRPLPVPDQTHNVSDGDSPTRRAKRGLSFFRSKHNPDSEGERSDSDWEASPAKHALGLSPMRSTRWKNKQKISPRGLNFFSEKRHDKKKVEKEPVLSTQYEMLRKDSDYSKAFADASSQEGSDRVVGEQHQPAVAVSSQKDSNPTVTRQVTPEPEHLKAIVCTTGSSDHIMREQKQVISKSKLHDASAYRSSTPVTNLNDSMMTQTTPLMSNRALLDEMPRPPSLKSNSNNNRSPNDNPVGLLPRLPPGLPETPVVKKSSTKKSKPPSPGFTGSDIIVANEEEDVCSLSTLQTDSLGSLVTQPSPLRAHKTDVSVRSGMSEIERLRKENELLREKLENRSEASSRVSSAYVRTLKEQNELLRLQLHTSKSRTIRKNDSDMMYKSTIAALLDREDPQPRRRRNRDKNNSNSPRKIRANTRKHNHPLIHGADFDDESITTYSESVKGKKVQVEAAPGILQAIASTTQKVAAHVKTAAQERNDPSKKTRSIELMTVCARRDRARPPAACASTANTTKEVIGRAFGCIKTGRVDEKAMPTTGSSVQTAEDSMSDDFVTKRKSRSS</sequence>
<feature type="region of interest" description="Disordered" evidence="2">
    <location>
        <begin position="446"/>
        <end position="481"/>
    </location>
</feature>
<feature type="compositionally biased region" description="Polar residues" evidence="2">
    <location>
        <begin position="217"/>
        <end position="226"/>
    </location>
</feature>
<feature type="compositionally biased region" description="Basic residues" evidence="2">
    <location>
        <begin position="1123"/>
        <end position="1135"/>
    </location>
</feature>
<feature type="region of interest" description="Disordered" evidence="2">
    <location>
        <begin position="928"/>
        <end position="986"/>
    </location>
</feature>
<reference evidence="3 4" key="1">
    <citation type="submission" date="2024-10" db="EMBL/GenBank/DDBJ databases">
        <title>Updated reference genomes for cyclostephanoid diatoms.</title>
        <authorList>
            <person name="Roberts W.R."/>
            <person name="Alverson A.J."/>
        </authorList>
    </citation>
    <scope>NUCLEOTIDE SEQUENCE [LARGE SCALE GENOMIC DNA]</scope>
    <source>
        <strain evidence="3 4">AJA010-31</strain>
    </source>
</reference>
<feature type="compositionally biased region" description="Basic and acidic residues" evidence="2">
    <location>
        <begin position="509"/>
        <end position="518"/>
    </location>
</feature>
<evidence type="ECO:0000313" key="3">
    <source>
        <dbReference type="EMBL" id="KAL3799073.1"/>
    </source>
</evidence>
<feature type="region of interest" description="Disordered" evidence="2">
    <location>
        <begin position="38"/>
        <end position="86"/>
    </location>
</feature>
<name>A0ABD3QF74_9STRA</name>